<evidence type="ECO:0000313" key="4">
    <source>
        <dbReference type="EMBL" id="GMH65770.1"/>
    </source>
</evidence>
<sequence length="411" mass="45133">MSKFAKMSTEVEVIDLEGGGDSVQNQNFEPLPDDPALFAPYTYNRSMCKVSTKKAEKGYTPFPSTISQEVLDEITRSFVPRDSDIWIVSYPKSGTTWGTEIISQIVHGESNAAPLGGGIALGLTDEEHVPWLEALCGKSPSVDEAIARINAMPETKPRTFKSHAPLDFIKLWTTAKSAVIYLARNPKDIAVSLWHHSHSKTSFGYEGPFSHFLDKIFLSGRAESGSWWGHVGTYFAAENWQAVVEGEEDNDDSTPRLFCLWYEAMLRTPAEAVQGISDFVGHKVSMVKAEEIAQECSFSAMKKSELANGVKGCNIEQDGGHEGDVNNAAGSQIRKGGVGGWKDYMTVRQNERFDKIHHRQLERGNTAGLGHNLIIDFGDQKFDSKADKMLEMLEGGGPESNDGEGGGCLVF</sequence>
<dbReference type="InterPro" id="IPR000863">
    <property type="entry name" value="Sulfotransferase_dom"/>
</dbReference>
<gene>
    <name evidence="4" type="ORF">TrST_g206</name>
</gene>
<dbReference type="Pfam" id="PF00685">
    <property type="entry name" value="Sulfotransfer_1"/>
    <property type="match status" value="1"/>
</dbReference>
<dbReference type="SUPFAM" id="SSF52540">
    <property type="entry name" value="P-loop containing nucleoside triphosphate hydrolases"/>
    <property type="match status" value="1"/>
</dbReference>
<dbReference type="AlphaFoldDB" id="A0A9W7ADJ0"/>
<evidence type="ECO:0000259" key="3">
    <source>
        <dbReference type="Pfam" id="PF00685"/>
    </source>
</evidence>
<comment type="caution">
    <text evidence="4">The sequence shown here is derived from an EMBL/GenBank/DDBJ whole genome shotgun (WGS) entry which is preliminary data.</text>
</comment>
<dbReference type="PANTHER" id="PTHR11783">
    <property type="entry name" value="SULFOTRANSFERASE SULT"/>
    <property type="match status" value="1"/>
</dbReference>
<dbReference type="EMBL" id="BRXY01000103">
    <property type="protein sequence ID" value="GMH65770.1"/>
    <property type="molecule type" value="Genomic_DNA"/>
</dbReference>
<name>A0A9W7ADJ0_9STRA</name>
<accession>A0A9W7ADJ0</accession>
<keyword evidence="5" id="KW-1185">Reference proteome</keyword>
<evidence type="ECO:0000256" key="2">
    <source>
        <dbReference type="ARBA" id="ARBA00022679"/>
    </source>
</evidence>
<proteinExistence type="inferred from homology"/>
<evidence type="ECO:0000313" key="5">
    <source>
        <dbReference type="Proteomes" id="UP001165085"/>
    </source>
</evidence>
<dbReference type="GO" id="GO:0008146">
    <property type="term" value="F:sulfotransferase activity"/>
    <property type="evidence" value="ECO:0007669"/>
    <property type="project" value="InterPro"/>
</dbReference>
<dbReference type="Gene3D" id="3.40.50.300">
    <property type="entry name" value="P-loop containing nucleotide triphosphate hydrolases"/>
    <property type="match status" value="1"/>
</dbReference>
<evidence type="ECO:0000256" key="1">
    <source>
        <dbReference type="ARBA" id="ARBA00005771"/>
    </source>
</evidence>
<dbReference type="Proteomes" id="UP001165085">
    <property type="component" value="Unassembled WGS sequence"/>
</dbReference>
<feature type="domain" description="Sulfotransferase" evidence="3">
    <location>
        <begin position="82"/>
        <end position="362"/>
    </location>
</feature>
<comment type="similarity">
    <text evidence="1">Belongs to the sulfotransferase 1 family.</text>
</comment>
<keyword evidence="2" id="KW-0808">Transferase</keyword>
<organism evidence="4 5">
    <name type="scientific">Triparma strigata</name>
    <dbReference type="NCBI Taxonomy" id="1606541"/>
    <lineage>
        <taxon>Eukaryota</taxon>
        <taxon>Sar</taxon>
        <taxon>Stramenopiles</taxon>
        <taxon>Ochrophyta</taxon>
        <taxon>Bolidophyceae</taxon>
        <taxon>Parmales</taxon>
        <taxon>Triparmaceae</taxon>
        <taxon>Triparma</taxon>
    </lineage>
</organism>
<dbReference type="OrthoDB" id="205623at2759"/>
<dbReference type="InterPro" id="IPR027417">
    <property type="entry name" value="P-loop_NTPase"/>
</dbReference>
<reference evidence="5" key="1">
    <citation type="journal article" date="2023" name="Commun. Biol.">
        <title>Genome analysis of Parmales, the sister group of diatoms, reveals the evolutionary specialization of diatoms from phago-mixotrophs to photoautotrophs.</title>
        <authorList>
            <person name="Ban H."/>
            <person name="Sato S."/>
            <person name="Yoshikawa S."/>
            <person name="Yamada K."/>
            <person name="Nakamura Y."/>
            <person name="Ichinomiya M."/>
            <person name="Sato N."/>
            <person name="Blanc-Mathieu R."/>
            <person name="Endo H."/>
            <person name="Kuwata A."/>
            <person name="Ogata H."/>
        </authorList>
    </citation>
    <scope>NUCLEOTIDE SEQUENCE [LARGE SCALE GENOMIC DNA]</scope>
    <source>
        <strain evidence="5">NIES 3701</strain>
    </source>
</reference>
<protein>
    <recommendedName>
        <fullName evidence="3">Sulfotransferase domain-containing protein</fullName>
    </recommendedName>
</protein>